<dbReference type="PIRSF" id="PIRSF006324">
    <property type="entry name" value="LeuE"/>
    <property type="match status" value="1"/>
</dbReference>
<keyword evidence="4 6" id="KW-1133">Transmembrane helix</keyword>
<evidence type="ECO:0000256" key="1">
    <source>
        <dbReference type="ARBA" id="ARBA00004651"/>
    </source>
</evidence>
<dbReference type="GO" id="GO:0005886">
    <property type="term" value="C:plasma membrane"/>
    <property type="evidence" value="ECO:0007669"/>
    <property type="project" value="UniProtKB-SubCell"/>
</dbReference>
<feature type="transmembrane region" description="Helical" evidence="6">
    <location>
        <begin position="6"/>
        <end position="29"/>
    </location>
</feature>
<dbReference type="PANTHER" id="PTHR30086:SF20">
    <property type="entry name" value="ARGININE EXPORTER PROTEIN ARGO-RELATED"/>
    <property type="match status" value="1"/>
</dbReference>
<protein>
    <submittedName>
        <fullName evidence="7">Threonine/homoserine/homoserine lactone efflux protein</fullName>
    </submittedName>
</protein>
<dbReference type="EMBL" id="FZOS01000010">
    <property type="protein sequence ID" value="SNS62833.1"/>
    <property type="molecule type" value="Genomic_DNA"/>
</dbReference>
<keyword evidence="5 6" id="KW-0472">Membrane</keyword>
<accession>A0A239G2X7</accession>
<evidence type="ECO:0000256" key="4">
    <source>
        <dbReference type="ARBA" id="ARBA00022989"/>
    </source>
</evidence>
<evidence type="ECO:0000313" key="8">
    <source>
        <dbReference type="Proteomes" id="UP000198281"/>
    </source>
</evidence>
<evidence type="ECO:0000313" key="7">
    <source>
        <dbReference type="EMBL" id="SNS62833.1"/>
    </source>
</evidence>
<evidence type="ECO:0000256" key="6">
    <source>
        <dbReference type="SAM" id="Phobius"/>
    </source>
</evidence>
<dbReference type="OrthoDB" id="9804822at2"/>
<gene>
    <name evidence="7" type="ORF">SAMN06295912_110140</name>
</gene>
<dbReference type="GO" id="GO:0015171">
    <property type="term" value="F:amino acid transmembrane transporter activity"/>
    <property type="evidence" value="ECO:0007669"/>
    <property type="project" value="TreeGrafter"/>
</dbReference>
<dbReference type="AlphaFoldDB" id="A0A239G2X7"/>
<feature type="transmembrane region" description="Helical" evidence="6">
    <location>
        <begin position="131"/>
        <end position="153"/>
    </location>
</feature>
<feature type="transmembrane region" description="Helical" evidence="6">
    <location>
        <begin position="41"/>
        <end position="65"/>
    </location>
</feature>
<name>A0A239G2X7_9SPHN</name>
<reference evidence="8" key="1">
    <citation type="submission" date="2017-06" db="EMBL/GenBank/DDBJ databases">
        <authorList>
            <person name="Varghese N."/>
            <person name="Submissions S."/>
        </authorList>
    </citation>
    <scope>NUCLEOTIDE SEQUENCE [LARGE SCALE GENOMIC DNA]</scope>
    <source>
        <strain evidence="8">LNB2</strain>
    </source>
</reference>
<comment type="subcellular location">
    <subcellularLocation>
        <location evidence="1">Cell membrane</location>
        <topology evidence="1">Multi-pass membrane protein</topology>
    </subcellularLocation>
</comment>
<dbReference type="RefSeq" id="WP_089219727.1">
    <property type="nucleotide sequence ID" value="NZ_FZOS01000010.1"/>
</dbReference>
<dbReference type="InterPro" id="IPR001123">
    <property type="entry name" value="LeuE-type"/>
</dbReference>
<proteinExistence type="predicted"/>
<dbReference type="Pfam" id="PF01810">
    <property type="entry name" value="LysE"/>
    <property type="match status" value="1"/>
</dbReference>
<keyword evidence="3 6" id="KW-0812">Transmembrane</keyword>
<organism evidence="7 8">
    <name type="scientific">Edaphosphingomonas laterariae</name>
    <dbReference type="NCBI Taxonomy" id="861865"/>
    <lineage>
        <taxon>Bacteria</taxon>
        <taxon>Pseudomonadati</taxon>
        <taxon>Pseudomonadota</taxon>
        <taxon>Alphaproteobacteria</taxon>
        <taxon>Sphingomonadales</taxon>
        <taxon>Rhizorhabdaceae</taxon>
        <taxon>Edaphosphingomonas</taxon>
    </lineage>
</organism>
<evidence type="ECO:0000256" key="3">
    <source>
        <dbReference type="ARBA" id="ARBA00022692"/>
    </source>
</evidence>
<keyword evidence="8" id="KW-1185">Reference proteome</keyword>
<sequence length="209" mass="21658">MAVTSSLVAFAVAATLLAVTPGIDTALVLRTAAVEGPRRALLAIAGIFLGCTIWGAAAAIGLGALLHASELAYTIVKYAGAAYLGWLGAKLLFAPRRGFAVDAGTAMPRGGSWASFRNGLVTNLLNPKVGVFYVTFLPQFVPAGSAVATYSFMLALLQAAIGVLWLMVLVAATVPLGRLLARPAVIRRMDRVTGGLFIGFGVKLALSQR</sequence>
<evidence type="ECO:0000256" key="2">
    <source>
        <dbReference type="ARBA" id="ARBA00022475"/>
    </source>
</evidence>
<dbReference type="PANTHER" id="PTHR30086">
    <property type="entry name" value="ARGININE EXPORTER PROTEIN ARGO"/>
    <property type="match status" value="1"/>
</dbReference>
<keyword evidence="2" id="KW-1003">Cell membrane</keyword>
<evidence type="ECO:0000256" key="5">
    <source>
        <dbReference type="ARBA" id="ARBA00023136"/>
    </source>
</evidence>
<feature type="transmembrane region" description="Helical" evidence="6">
    <location>
        <begin position="159"/>
        <end position="181"/>
    </location>
</feature>
<dbReference type="Proteomes" id="UP000198281">
    <property type="component" value="Unassembled WGS sequence"/>
</dbReference>